<sequence length="91" mass="10612">MVGFTVWCQENNVGFISAPISRKRKHGVSSRIRKLYVLKNEYFADMVKNIVMFLSNYQANIKKLKEQGYEIIGYARKSPGEHIKKRLNMLS</sequence>
<keyword evidence="2" id="KW-1185">Reference proteome</keyword>
<protein>
    <submittedName>
        <fullName evidence="1">Uncharacterized protein</fullName>
    </submittedName>
</protein>
<dbReference type="AlphaFoldDB" id="A0A1X2G5Z5"/>
<dbReference type="Proteomes" id="UP000242146">
    <property type="component" value="Unassembled WGS sequence"/>
</dbReference>
<evidence type="ECO:0000313" key="1">
    <source>
        <dbReference type="EMBL" id="ORX45904.1"/>
    </source>
</evidence>
<accession>A0A1X2G5Z5</accession>
<evidence type="ECO:0000313" key="2">
    <source>
        <dbReference type="Proteomes" id="UP000242146"/>
    </source>
</evidence>
<dbReference type="OrthoDB" id="2275636at2759"/>
<reference evidence="1 2" key="1">
    <citation type="submission" date="2016-07" db="EMBL/GenBank/DDBJ databases">
        <title>Pervasive Adenine N6-methylation of Active Genes in Fungi.</title>
        <authorList>
            <consortium name="DOE Joint Genome Institute"/>
            <person name="Mondo S.J."/>
            <person name="Dannebaum R.O."/>
            <person name="Kuo R.C."/>
            <person name="Labutti K."/>
            <person name="Haridas S."/>
            <person name="Kuo A."/>
            <person name="Salamov A."/>
            <person name="Ahrendt S.R."/>
            <person name="Lipzen A."/>
            <person name="Sullivan W."/>
            <person name="Andreopoulos W.B."/>
            <person name="Clum A."/>
            <person name="Lindquist E."/>
            <person name="Daum C."/>
            <person name="Ramamoorthy G.K."/>
            <person name="Gryganskyi A."/>
            <person name="Culley D."/>
            <person name="Magnuson J.K."/>
            <person name="James T.Y."/>
            <person name="O'Malley M.A."/>
            <person name="Stajich J.E."/>
            <person name="Spatafora J.W."/>
            <person name="Visel A."/>
            <person name="Grigoriev I.V."/>
        </authorList>
    </citation>
    <scope>NUCLEOTIDE SEQUENCE [LARGE SCALE GENOMIC DNA]</scope>
    <source>
        <strain evidence="1 2">NRRL 3301</strain>
    </source>
</reference>
<name>A0A1X2G5Z5_9FUNG</name>
<dbReference type="EMBL" id="MCGT01000040">
    <property type="protein sequence ID" value="ORX45904.1"/>
    <property type="molecule type" value="Genomic_DNA"/>
</dbReference>
<gene>
    <name evidence="1" type="ORF">DM01DRAFT_1294254</name>
</gene>
<organism evidence="1 2">
    <name type="scientific">Hesseltinella vesiculosa</name>
    <dbReference type="NCBI Taxonomy" id="101127"/>
    <lineage>
        <taxon>Eukaryota</taxon>
        <taxon>Fungi</taxon>
        <taxon>Fungi incertae sedis</taxon>
        <taxon>Mucoromycota</taxon>
        <taxon>Mucoromycotina</taxon>
        <taxon>Mucoromycetes</taxon>
        <taxon>Mucorales</taxon>
        <taxon>Cunninghamellaceae</taxon>
        <taxon>Hesseltinella</taxon>
    </lineage>
</organism>
<comment type="caution">
    <text evidence="1">The sequence shown here is derived from an EMBL/GenBank/DDBJ whole genome shotgun (WGS) entry which is preliminary data.</text>
</comment>
<proteinExistence type="predicted"/>